<proteinExistence type="predicted"/>
<gene>
    <name evidence="8" type="ORF">CTAYLR_007337</name>
</gene>
<keyword evidence="4" id="KW-0408">Iron</keyword>
<keyword evidence="5" id="KW-0411">Iron-sulfur</keyword>
<evidence type="ECO:0000256" key="4">
    <source>
        <dbReference type="ARBA" id="ARBA00023004"/>
    </source>
</evidence>
<evidence type="ECO:0000256" key="6">
    <source>
        <dbReference type="ARBA" id="ARBA00023128"/>
    </source>
</evidence>
<keyword evidence="2" id="KW-0479">Metal-binding</keyword>
<dbReference type="AlphaFoldDB" id="A0AAD7XP09"/>
<dbReference type="GO" id="GO:0046872">
    <property type="term" value="F:metal ion binding"/>
    <property type="evidence" value="ECO:0007669"/>
    <property type="project" value="UniProtKB-KW"/>
</dbReference>
<evidence type="ECO:0000256" key="1">
    <source>
        <dbReference type="ARBA" id="ARBA00004173"/>
    </source>
</evidence>
<comment type="subcellular location">
    <subcellularLocation>
        <location evidence="1">Mitochondrion</location>
    </subcellularLocation>
</comment>
<evidence type="ECO:0000256" key="7">
    <source>
        <dbReference type="ARBA" id="ARBA00045681"/>
    </source>
</evidence>
<dbReference type="GO" id="GO:0003735">
    <property type="term" value="F:structural constituent of ribosome"/>
    <property type="evidence" value="ECO:0007669"/>
    <property type="project" value="TreeGrafter"/>
</dbReference>
<evidence type="ECO:0000256" key="5">
    <source>
        <dbReference type="ARBA" id="ARBA00023014"/>
    </source>
</evidence>
<name>A0AAD7XP09_9STRA</name>
<keyword evidence="9" id="KW-1185">Reference proteome</keyword>
<evidence type="ECO:0000313" key="8">
    <source>
        <dbReference type="EMBL" id="KAJ8607167.1"/>
    </source>
</evidence>
<dbReference type="PANTHER" id="PTHR13184:SF5">
    <property type="entry name" value="METHYLTRANSFERASE-LIKE PROTEIN 17, MITOCHONDRIAL"/>
    <property type="match status" value="1"/>
</dbReference>
<comment type="function">
    <text evidence="7">Mitochondrial ribosome (mitoribosome) assembly factor. Binds at the interface of the head and body domains of the mitochondrial small ribosomal subunit (mt-SSU), occluding the mRNA channel and preventing compaction of the head domain towards the body. Probable inactive methyltransferase: retains the characteristic folding and ability to bind S-adenosyl-L-methionine, but it probably lost its methyltransferase activity.</text>
</comment>
<dbReference type="Pfam" id="PF09243">
    <property type="entry name" value="Rsm22"/>
    <property type="match status" value="1"/>
</dbReference>
<dbReference type="GO" id="GO:0051536">
    <property type="term" value="F:iron-sulfur cluster binding"/>
    <property type="evidence" value="ECO:0007669"/>
    <property type="project" value="UniProtKB-KW"/>
</dbReference>
<protein>
    <recommendedName>
        <fullName evidence="10">Methyltransferase</fullName>
    </recommendedName>
</protein>
<dbReference type="Gene3D" id="3.40.50.150">
    <property type="entry name" value="Vaccinia Virus protein VP39"/>
    <property type="match status" value="1"/>
</dbReference>
<evidence type="ECO:0000256" key="3">
    <source>
        <dbReference type="ARBA" id="ARBA00022946"/>
    </source>
</evidence>
<keyword evidence="6" id="KW-0496">Mitochondrion</keyword>
<dbReference type="EMBL" id="JAQMWT010000230">
    <property type="protein sequence ID" value="KAJ8607167.1"/>
    <property type="molecule type" value="Genomic_DNA"/>
</dbReference>
<organism evidence="8 9">
    <name type="scientific">Chrysophaeum taylorii</name>
    <dbReference type="NCBI Taxonomy" id="2483200"/>
    <lineage>
        <taxon>Eukaryota</taxon>
        <taxon>Sar</taxon>
        <taxon>Stramenopiles</taxon>
        <taxon>Ochrophyta</taxon>
        <taxon>Pelagophyceae</taxon>
        <taxon>Pelagomonadales</taxon>
        <taxon>Pelagomonadaceae</taxon>
        <taxon>Chrysophaeum</taxon>
    </lineage>
</organism>
<sequence>MWPKRLERVAWKTPAALPSGILARRAEFLARRTGPQLKLLCRRESLTETEEAIVRVWQRLAPRFGVSKRVLGACAPFRGPRSVLAIGDTAAVVTAAEETFGDSARSYVAVETTAPRIEASKKVCGLAHKTEYSLSLVDVARRPTANFDVVACAWHLSELDDDETRDATLAVLWGCVRRGGVLAVFDAAEPLVQAARSRLVDPSSHDDPATHKATVVSPCPADGRCPLLAAGEKCTFPQMILPPTTGPPLRDADGNILSPLPKIEHFSYVVLRKPHPNDACVAIARPTARVVKPPRKRGGHVILDLCTPEAEKTRRLTITRAAMRDDADFSFRDARRATKGSLLHFEPRPDHLPKITDWFNTATMARATTPEE</sequence>
<dbReference type="InterPro" id="IPR029063">
    <property type="entry name" value="SAM-dependent_MTases_sf"/>
</dbReference>
<dbReference type="Proteomes" id="UP001230188">
    <property type="component" value="Unassembled WGS sequence"/>
</dbReference>
<comment type="caution">
    <text evidence="8">The sequence shown here is derived from an EMBL/GenBank/DDBJ whole genome shotgun (WGS) entry which is preliminary data.</text>
</comment>
<dbReference type="GO" id="GO:0005763">
    <property type="term" value="C:mitochondrial small ribosomal subunit"/>
    <property type="evidence" value="ECO:0007669"/>
    <property type="project" value="TreeGrafter"/>
</dbReference>
<dbReference type="GO" id="GO:0008168">
    <property type="term" value="F:methyltransferase activity"/>
    <property type="evidence" value="ECO:0007669"/>
    <property type="project" value="InterPro"/>
</dbReference>
<reference evidence="8" key="1">
    <citation type="submission" date="2023-01" db="EMBL/GenBank/DDBJ databases">
        <title>Metagenome sequencing of chrysophaentin producing Chrysophaeum taylorii.</title>
        <authorList>
            <person name="Davison J."/>
            <person name="Bewley C."/>
        </authorList>
    </citation>
    <scope>NUCLEOTIDE SEQUENCE</scope>
    <source>
        <strain evidence="8">NIES-1699</strain>
    </source>
</reference>
<dbReference type="InterPro" id="IPR052571">
    <property type="entry name" value="Mt_RNA_Methyltransferase"/>
</dbReference>
<evidence type="ECO:0008006" key="10">
    <source>
        <dbReference type="Google" id="ProtNLM"/>
    </source>
</evidence>
<evidence type="ECO:0000313" key="9">
    <source>
        <dbReference type="Proteomes" id="UP001230188"/>
    </source>
</evidence>
<evidence type="ECO:0000256" key="2">
    <source>
        <dbReference type="ARBA" id="ARBA00022723"/>
    </source>
</evidence>
<dbReference type="InterPro" id="IPR015324">
    <property type="entry name" value="Ribosomal_Rsm22-like"/>
</dbReference>
<accession>A0AAD7XP09</accession>
<dbReference type="GO" id="GO:0006412">
    <property type="term" value="P:translation"/>
    <property type="evidence" value="ECO:0007669"/>
    <property type="project" value="InterPro"/>
</dbReference>
<keyword evidence="3" id="KW-0809">Transit peptide</keyword>
<dbReference type="PANTHER" id="PTHR13184">
    <property type="entry name" value="37S RIBOSOMAL PROTEIN S22"/>
    <property type="match status" value="1"/>
</dbReference>